<evidence type="ECO:0000313" key="1">
    <source>
        <dbReference type="EMBL" id="AUH73800.1"/>
    </source>
</evidence>
<dbReference type="KEGG" id="lsh:CAB17_18430"/>
<proteinExistence type="predicted"/>
<reference evidence="1 2" key="1">
    <citation type="submission" date="2017-12" db="EMBL/GenBank/DDBJ databases">
        <title>Legionella sainthelensi LA01-117, whole genome sequence of a clinical isolate from New Zealand.</title>
        <authorList>
            <person name="Cree S.L."/>
            <person name="Slow S."/>
            <person name="Kennedy M.A."/>
            <person name="Murdoch D.R."/>
            <person name="Biggs P.J."/>
            <person name="Anderson T."/>
        </authorList>
    </citation>
    <scope>NUCLEOTIDE SEQUENCE [LARGE SCALE GENOMIC DNA]</scope>
    <source>
        <strain evidence="1 2">LA01-117</strain>
    </source>
</reference>
<dbReference type="Proteomes" id="UP000234343">
    <property type="component" value="Chromosome"/>
</dbReference>
<accession>A0A2H5FQM1</accession>
<dbReference type="RefSeq" id="WP_101901294.1">
    <property type="nucleotide sequence ID" value="NZ_CP025491.2"/>
</dbReference>
<sequence length="249" mass="29127">MFFKREKNPYVPVAVILEKYDTNPVNHNVASSYDNELHTPNVLTKYLNQEIKFLESILEANKGLLTEESTLSKEVATSLRFAEYDLERVTNNFNAVQTKFKKAKKDENLKSEQNATKIALAKCQNRWKRMENLNNILHEIKEEQLDKNICAQLKSNIKTLKNIIDKISHLTKKANVIYEKYRDLWGENKENIEKKLESSKLSIEKKDIKKFEVIISTLEDLYHKLPQQYQFLDEFLDSVSSVSAQIRPN</sequence>
<evidence type="ECO:0000313" key="2">
    <source>
        <dbReference type="Proteomes" id="UP000234343"/>
    </source>
</evidence>
<dbReference type="EMBL" id="CP025491">
    <property type="protein sequence ID" value="AUH73800.1"/>
    <property type="molecule type" value="Genomic_DNA"/>
</dbReference>
<name>A0A2H5FQM1_9GAMM</name>
<protein>
    <submittedName>
        <fullName evidence="1">Uncharacterized protein</fullName>
    </submittedName>
</protein>
<gene>
    <name evidence="1" type="ORF">CAB17_18430</name>
</gene>
<organism evidence="1 2">
    <name type="scientific">Legionella sainthelensi</name>
    <dbReference type="NCBI Taxonomy" id="28087"/>
    <lineage>
        <taxon>Bacteria</taxon>
        <taxon>Pseudomonadati</taxon>
        <taxon>Pseudomonadota</taxon>
        <taxon>Gammaproteobacteria</taxon>
        <taxon>Legionellales</taxon>
        <taxon>Legionellaceae</taxon>
        <taxon>Legionella</taxon>
    </lineage>
</organism>
<keyword evidence="2" id="KW-1185">Reference proteome</keyword>
<dbReference type="AlphaFoldDB" id="A0A2H5FQM1"/>